<dbReference type="EMBL" id="FQZL01000013">
    <property type="protein sequence ID" value="SHJ20734.1"/>
    <property type="molecule type" value="Genomic_DNA"/>
</dbReference>
<name>A0A1M6HF15_9FIRM</name>
<dbReference type="InterPro" id="IPR006675">
    <property type="entry name" value="HDIG_dom"/>
</dbReference>
<feature type="domain" description="HD" evidence="1">
    <location>
        <begin position="33"/>
        <end position="142"/>
    </location>
</feature>
<dbReference type="InterPro" id="IPR003607">
    <property type="entry name" value="HD/PDEase_dom"/>
</dbReference>
<sequence length="147" mass="17806">MLHDRVYEKIVEDIVRDRHFRMMKKVYHHRDSVYEHSLRVSYLSYKLAKKLNLDYISAARGGLLHDFFLYDWRKEGKLRRKKFFEKHGFTHAAISLRNAEKHFKLNDKERDIILKHMFPLNIAPPRTAESWLVMLVDKYVAARDYLV</sequence>
<dbReference type="STRING" id="1121476.SAMN02745751_01996"/>
<evidence type="ECO:0000313" key="2">
    <source>
        <dbReference type="EMBL" id="SHJ20734.1"/>
    </source>
</evidence>
<dbReference type="CDD" id="cd00077">
    <property type="entry name" value="HDc"/>
    <property type="match status" value="1"/>
</dbReference>
<gene>
    <name evidence="2" type="ORF">SAMN02745751_01996</name>
</gene>
<evidence type="ECO:0000313" key="3">
    <source>
        <dbReference type="Proteomes" id="UP000184052"/>
    </source>
</evidence>
<proteinExistence type="predicted"/>
<dbReference type="PROSITE" id="PS51831">
    <property type="entry name" value="HD"/>
    <property type="match status" value="1"/>
</dbReference>
<dbReference type="Pfam" id="PF01966">
    <property type="entry name" value="HD"/>
    <property type="match status" value="1"/>
</dbReference>
<dbReference type="SMART" id="SM00471">
    <property type="entry name" value="HDc"/>
    <property type="match status" value="1"/>
</dbReference>
<dbReference type="Proteomes" id="UP000184052">
    <property type="component" value="Unassembled WGS sequence"/>
</dbReference>
<reference evidence="2 3" key="1">
    <citation type="submission" date="2016-11" db="EMBL/GenBank/DDBJ databases">
        <authorList>
            <person name="Jaros S."/>
            <person name="Januszkiewicz K."/>
            <person name="Wedrychowicz H."/>
        </authorList>
    </citation>
    <scope>NUCLEOTIDE SEQUENCE [LARGE SCALE GENOMIC DNA]</scope>
    <source>
        <strain evidence="2 3">DSM 17477</strain>
    </source>
</reference>
<dbReference type="AlphaFoldDB" id="A0A1M6HF15"/>
<accession>A0A1M6HF15</accession>
<dbReference type="Gene3D" id="1.10.3210.10">
    <property type="entry name" value="Hypothetical protein af1432"/>
    <property type="match status" value="1"/>
</dbReference>
<dbReference type="NCBIfam" id="TIGR00277">
    <property type="entry name" value="HDIG"/>
    <property type="match status" value="1"/>
</dbReference>
<dbReference type="InterPro" id="IPR006674">
    <property type="entry name" value="HD_domain"/>
</dbReference>
<organism evidence="2 3">
    <name type="scientific">Dethiosulfatibacter aminovorans DSM 17477</name>
    <dbReference type="NCBI Taxonomy" id="1121476"/>
    <lineage>
        <taxon>Bacteria</taxon>
        <taxon>Bacillati</taxon>
        <taxon>Bacillota</taxon>
        <taxon>Tissierellia</taxon>
        <taxon>Dethiosulfatibacter</taxon>
    </lineage>
</organism>
<dbReference type="SUPFAM" id="SSF109604">
    <property type="entry name" value="HD-domain/PDEase-like"/>
    <property type="match status" value="1"/>
</dbReference>
<evidence type="ECO:0000259" key="1">
    <source>
        <dbReference type="PROSITE" id="PS51831"/>
    </source>
</evidence>
<protein>
    <recommendedName>
        <fullName evidence="1">HD domain-containing protein</fullName>
    </recommendedName>
</protein>
<keyword evidence="3" id="KW-1185">Reference proteome</keyword>